<gene>
    <name evidence="13" type="ORF">PCG10_005108</name>
</gene>
<comment type="caution">
    <text evidence="13">The sequence shown here is derived from an EMBL/GenBank/DDBJ whole genome shotgun (WGS) entry which is preliminary data.</text>
</comment>
<organism evidence="13 14">
    <name type="scientific">Penicillium crustosum</name>
    <name type="common">Blue mold fungus</name>
    <dbReference type="NCBI Taxonomy" id="36656"/>
    <lineage>
        <taxon>Eukaryota</taxon>
        <taxon>Fungi</taxon>
        <taxon>Dikarya</taxon>
        <taxon>Ascomycota</taxon>
        <taxon>Pezizomycotina</taxon>
        <taxon>Eurotiomycetes</taxon>
        <taxon>Eurotiomycetidae</taxon>
        <taxon>Eurotiales</taxon>
        <taxon>Aspergillaceae</taxon>
        <taxon>Penicillium</taxon>
    </lineage>
</organism>
<dbReference type="GO" id="GO:0000272">
    <property type="term" value="P:polysaccharide catabolic process"/>
    <property type="evidence" value="ECO:0007669"/>
    <property type="project" value="UniProtKB-KW"/>
</dbReference>
<dbReference type="Gene3D" id="3.10.50.10">
    <property type="match status" value="1"/>
</dbReference>
<dbReference type="PANTHER" id="PTHR11177">
    <property type="entry name" value="CHITINASE"/>
    <property type="match status" value="1"/>
</dbReference>
<comment type="similarity">
    <text evidence="2">Belongs to the glycosyl hydrolase 18 family. Chitinase class V subfamily.</text>
</comment>
<proteinExistence type="inferred from homology"/>
<dbReference type="GO" id="GO:0006032">
    <property type="term" value="P:chitin catabolic process"/>
    <property type="evidence" value="ECO:0007669"/>
    <property type="project" value="UniProtKB-KW"/>
</dbReference>
<dbReference type="EC" id="3.2.1.14" evidence="3"/>
<evidence type="ECO:0000256" key="5">
    <source>
        <dbReference type="ARBA" id="ARBA00022801"/>
    </source>
</evidence>
<dbReference type="InterPro" id="IPR017853">
    <property type="entry name" value="GH"/>
</dbReference>
<feature type="domain" description="GH18" evidence="12">
    <location>
        <begin position="1"/>
        <end position="318"/>
    </location>
</feature>
<keyword evidence="5 11" id="KW-0378">Hydrolase</keyword>
<evidence type="ECO:0000256" key="2">
    <source>
        <dbReference type="ARBA" id="ARBA00008682"/>
    </source>
</evidence>
<dbReference type="AlphaFoldDB" id="A0A9P5GXC6"/>
<dbReference type="InterPro" id="IPR001223">
    <property type="entry name" value="Glyco_hydro18_cat"/>
</dbReference>
<keyword evidence="9 11" id="KW-0326">Glycosidase</keyword>
<dbReference type="FunFam" id="3.10.50.10:FF:000003">
    <property type="entry name" value="Class V chitinase CHIT5b"/>
    <property type="match status" value="1"/>
</dbReference>
<dbReference type="GO" id="GO:0008843">
    <property type="term" value="F:endochitinase activity"/>
    <property type="evidence" value="ECO:0007669"/>
    <property type="project" value="UniProtKB-EC"/>
</dbReference>
<evidence type="ECO:0000256" key="9">
    <source>
        <dbReference type="ARBA" id="ARBA00023295"/>
    </source>
</evidence>
<protein>
    <recommendedName>
        <fullName evidence="3">chitinase</fullName>
        <ecNumber evidence="3">3.2.1.14</ecNumber>
    </recommendedName>
</protein>
<dbReference type="PROSITE" id="PS51910">
    <property type="entry name" value="GH18_2"/>
    <property type="match status" value="1"/>
</dbReference>
<evidence type="ECO:0000256" key="1">
    <source>
        <dbReference type="ARBA" id="ARBA00000822"/>
    </source>
</evidence>
<evidence type="ECO:0000313" key="14">
    <source>
        <dbReference type="Proteomes" id="UP000701341"/>
    </source>
</evidence>
<dbReference type="SMART" id="SM00636">
    <property type="entry name" value="Glyco_18"/>
    <property type="match status" value="1"/>
</dbReference>
<reference evidence="13" key="1">
    <citation type="submission" date="2020-02" db="EMBL/GenBank/DDBJ databases">
        <authorList>
            <person name="Lichtner F.J."/>
        </authorList>
    </citation>
    <scope>NUCLEOTIDE SEQUENCE</scope>
    <source>
        <strain evidence="13">G10</strain>
    </source>
</reference>
<evidence type="ECO:0000256" key="7">
    <source>
        <dbReference type="ARBA" id="ARBA00023180"/>
    </source>
</evidence>
<dbReference type="PANTHER" id="PTHR11177:SF397">
    <property type="entry name" value="CHITINASE"/>
    <property type="match status" value="1"/>
</dbReference>
<accession>A0A9P5GXC6</accession>
<evidence type="ECO:0000259" key="12">
    <source>
        <dbReference type="PROSITE" id="PS51910"/>
    </source>
</evidence>
<dbReference type="InterPro" id="IPR050314">
    <property type="entry name" value="Glycosyl_Hydrlase_18"/>
</dbReference>
<dbReference type="Proteomes" id="UP000701341">
    <property type="component" value="Unassembled WGS sequence"/>
</dbReference>
<keyword evidence="14" id="KW-1185">Reference proteome</keyword>
<dbReference type="Gene3D" id="3.20.20.80">
    <property type="entry name" value="Glycosidases"/>
    <property type="match status" value="1"/>
</dbReference>
<evidence type="ECO:0000256" key="8">
    <source>
        <dbReference type="ARBA" id="ARBA00023277"/>
    </source>
</evidence>
<dbReference type="PROSITE" id="PS01095">
    <property type="entry name" value="GH18_1"/>
    <property type="match status" value="1"/>
</dbReference>
<evidence type="ECO:0000256" key="11">
    <source>
        <dbReference type="RuleBase" id="RU000489"/>
    </source>
</evidence>
<keyword evidence="4" id="KW-0732">Signal</keyword>
<evidence type="ECO:0000313" key="13">
    <source>
        <dbReference type="EMBL" id="KAF7530132.1"/>
    </source>
</evidence>
<dbReference type="Pfam" id="PF00704">
    <property type="entry name" value="Glyco_hydro_18"/>
    <property type="match status" value="1"/>
</dbReference>
<dbReference type="EMBL" id="JAAOZQ010000003">
    <property type="protein sequence ID" value="KAF7530132.1"/>
    <property type="molecule type" value="Genomic_DNA"/>
</dbReference>
<name>A0A9P5GXC6_PENCR</name>
<evidence type="ECO:0000256" key="4">
    <source>
        <dbReference type="ARBA" id="ARBA00022729"/>
    </source>
</evidence>
<dbReference type="InterPro" id="IPR001579">
    <property type="entry name" value="Glyco_hydro_18_chit_AS"/>
</dbReference>
<dbReference type="SUPFAM" id="SSF54556">
    <property type="entry name" value="Chitinase insertion domain"/>
    <property type="match status" value="1"/>
</dbReference>
<keyword evidence="6" id="KW-0146">Chitin degradation</keyword>
<dbReference type="SUPFAM" id="SSF51445">
    <property type="entry name" value="(Trans)glycosidases"/>
    <property type="match status" value="1"/>
</dbReference>
<dbReference type="InterPro" id="IPR029070">
    <property type="entry name" value="Chitinase_insertion_sf"/>
</dbReference>
<comment type="catalytic activity">
    <reaction evidence="1">
        <text>Random endo-hydrolysis of N-acetyl-beta-D-glucosaminide (1-&gt;4)-beta-linkages in chitin and chitodextrins.</text>
        <dbReference type="EC" id="3.2.1.14"/>
    </reaction>
</comment>
<evidence type="ECO:0000256" key="10">
    <source>
        <dbReference type="ARBA" id="ARBA00023326"/>
    </source>
</evidence>
<sequence>MSSNTPAELFTQTAVVRTLKSGNGDLEVFVSIGGWIFSDNKTETQPVFGDIASSPPKRQIFAKNLVKFMQHYGFDGVDIDWEYPGASDRGGKEEDVENYVKLFETPRHTFDASEKGNYGLSFTIPSSYWYLRWFDFKGMMKHADWVNLMSYDLYGVWDRDDPIGSIVLAHTNLTEIKEAAELLWRNNVPPEKVVLWLGFYDRSFQLKDKKCSDAGCAFAGAANKGSCTDNAGTLAYFEIQDIIRDQKPKIIHDKEAAVNYIVFDDDQWVSFDNNETFKQKVDWADSVGLGGVMIWSIDQDDNDFSALTDLLGRSPGDF</sequence>
<keyword evidence="8" id="KW-0119">Carbohydrate metabolism</keyword>
<keyword evidence="10" id="KW-0624">Polysaccharide degradation</keyword>
<dbReference type="InterPro" id="IPR011583">
    <property type="entry name" value="Chitinase_II/V-like_cat"/>
</dbReference>
<keyword evidence="7" id="KW-0325">Glycoprotein</keyword>
<dbReference type="GO" id="GO:0008061">
    <property type="term" value="F:chitin binding"/>
    <property type="evidence" value="ECO:0007669"/>
    <property type="project" value="InterPro"/>
</dbReference>
<evidence type="ECO:0000256" key="6">
    <source>
        <dbReference type="ARBA" id="ARBA00023024"/>
    </source>
</evidence>
<evidence type="ECO:0000256" key="3">
    <source>
        <dbReference type="ARBA" id="ARBA00012729"/>
    </source>
</evidence>